<reference evidence="9 10" key="1">
    <citation type="submission" date="2018-09" db="EMBL/GenBank/DDBJ databases">
        <title>Genomic Encyclopedia of Archaeal and Bacterial Type Strains, Phase II (KMG-II): from individual species to whole genera.</title>
        <authorList>
            <person name="Goeker M."/>
        </authorList>
    </citation>
    <scope>NUCLEOTIDE SEQUENCE [LARGE SCALE GENOMIC DNA]</scope>
    <source>
        <strain evidence="9 10">DSM 13151</strain>
    </source>
</reference>
<dbReference type="Proteomes" id="UP000283805">
    <property type="component" value="Unassembled WGS sequence"/>
</dbReference>
<evidence type="ECO:0000313" key="9">
    <source>
        <dbReference type="EMBL" id="RKD88642.1"/>
    </source>
</evidence>
<dbReference type="GO" id="GO:0004368">
    <property type="term" value="F:glycerol-3-phosphate dehydrogenase (quinone) activity"/>
    <property type="evidence" value="ECO:0007669"/>
    <property type="project" value="UniProtKB-EC"/>
</dbReference>
<dbReference type="RefSeq" id="WP_120246616.1">
    <property type="nucleotide sequence ID" value="NZ_RAPO01000005.1"/>
</dbReference>
<sequence>MSDRETGFGQRRPDRTSIAGSYDLVIVGGGIAGAGVARDAAMRGIDTLLVEQADFGSGTTAGSTRLAHGGLRYLEQYDFSLVFESLQERETLAEIAPHLVDPLTFLIPQYDESRLARLKLRLGMILYDALSYGKSMPNHRYLSPEALQDLEPAIPTDGLQGGFAYHDRQIEFVERLCLENVIDAANHGATVLNHAAVTDLCVENGSVVGVRIDDELSGESIDVEGDAIINAAGPWIDDVLGGYADEQFVYPAKGIHLVVPKLTDHALTLPTTDDRIVFVVPWNGFSLVGTTDTEFDGDPADAAATDADVDYLLKEVGRYFPDLSKGDVLYSYAGVRPLYDSGSTGRASDVSREHRVIDHRDDISGLFSLVGVKITPYRHAAEEATDMVAEYLGVERSCRTATEPLPGGWGHRSSGGSLPQSVVEHLQKLYGSRADVVVDRAEHDERLAEPLCEHTYDVLAQVTVAVEEEYARRLTDVVFRRCTVGYESCQGLDAVETIADHMAELLEWDDRRKEAELEWYERVLERRTVNAEQGGLKRFDT</sequence>
<dbReference type="OrthoDB" id="168391at2157"/>
<dbReference type="Pfam" id="PF01266">
    <property type="entry name" value="DAO"/>
    <property type="match status" value="1"/>
</dbReference>
<feature type="domain" description="Alpha-glycerophosphate oxidase C-terminal" evidence="8">
    <location>
        <begin position="398"/>
        <end position="513"/>
    </location>
</feature>
<feature type="domain" description="FAD dependent oxidoreductase" evidence="7">
    <location>
        <begin position="23"/>
        <end position="341"/>
    </location>
</feature>
<dbReference type="InterPro" id="IPR036188">
    <property type="entry name" value="FAD/NAD-bd_sf"/>
</dbReference>
<accession>A0A419VZJ0</accession>
<proteinExistence type="inferred from homology"/>
<evidence type="ECO:0000256" key="2">
    <source>
        <dbReference type="ARBA" id="ARBA00007330"/>
    </source>
</evidence>
<dbReference type="AlphaFoldDB" id="A0A419VZJ0"/>
<dbReference type="PRINTS" id="PR01001">
    <property type="entry name" value="FADG3PDH"/>
</dbReference>
<keyword evidence="4" id="KW-0274">FAD</keyword>
<dbReference type="PANTHER" id="PTHR11985:SF15">
    <property type="entry name" value="GLYCEROL-3-PHOSPHATE DEHYDROGENASE, MITOCHONDRIAL"/>
    <property type="match status" value="1"/>
</dbReference>
<dbReference type="Pfam" id="PF16901">
    <property type="entry name" value="DAO_C"/>
    <property type="match status" value="1"/>
</dbReference>
<keyword evidence="5 6" id="KW-0560">Oxidoreductase</keyword>
<dbReference type="InterPro" id="IPR038299">
    <property type="entry name" value="DAO_C_sf"/>
</dbReference>
<evidence type="ECO:0000256" key="6">
    <source>
        <dbReference type="RuleBase" id="RU361217"/>
    </source>
</evidence>
<gene>
    <name evidence="9" type="ORF">ATJ93_4304</name>
</gene>
<evidence type="ECO:0000259" key="8">
    <source>
        <dbReference type="Pfam" id="PF16901"/>
    </source>
</evidence>
<organism evidence="9 10">
    <name type="scientific">Halopiger aswanensis</name>
    <dbReference type="NCBI Taxonomy" id="148449"/>
    <lineage>
        <taxon>Archaea</taxon>
        <taxon>Methanobacteriati</taxon>
        <taxon>Methanobacteriota</taxon>
        <taxon>Stenosarchaea group</taxon>
        <taxon>Halobacteria</taxon>
        <taxon>Halobacteriales</taxon>
        <taxon>Natrialbaceae</taxon>
        <taxon>Halopiger</taxon>
    </lineage>
</organism>
<dbReference type="PANTHER" id="PTHR11985">
    <property type="entry name" value="GLYCEROL-3-PHOSPHATE DEHYDROGENASE"/>
    <property type="match status" value="1"/>
</dbReference>
<dbReference type="EMBL" id="RAPO01000005">
    <property type="protein sequence ID" value="RKD88642.1"/>
    <property type="molecule type" value="Genomic_DNA"/>
</dbReference>
<dbReference type="Gene3D" id="3.30.9.10">
    <property type="entry name" value="D-Amino Acid Oxidase, subunit A, domain 2"/>
    <property type="match status" value="1"/>
</dbReference>
<evidence type="ECO:0000256" key="3">
    <source>
        <dbReference type="ARBA" id="ARBA00022630"/>
    </source>
</evidence>
<dbReference type="GO" id="GO:0009331">
    <property type="term" value="C:glycerol-3-phosphate dehydrogenase (FAD) complex"/>
    <property type="evidence" value="ECO:0007669"/>
    <property type="project" value="UniProtKB-UniRule"/>
</dbReference>
<evidence type="ECO:0000256" key="4">
    <source>
        <dbReference type="ARBA" id="ARBA00022827"/>
    </source>
</evidence>
<dbReference type="InterPro" id="IPR000447">
    <property type="entry name" value="G3P_DH_FAD-dep"/>
</dbReference>
<evidence type="ECO:0000313" key="10">
    <source>
        <dbReference type="Proteomes" id="UP000283805"/>
    </source>
</evidence>
<comment type="similarity">
    <text evidence="2 6">Belongs to the FAD-dependent glycerol-3-phosphate dehydrogenase family.</text>
</comment>
<dbReference type="NCBIfam" id="NF008899">
    <property type="entry name" value="PRK12266.1"/>
    <property type="match status" value="1"/>
</dbReference>
<evidence type="ECO:0000256" key="1">
    <source>
        <dbReference type="ARBA" id="ARBA00001974"/>
    </source>
</evidence>
<comment type="cofactor">
    <cofactor evidence="1 6">
        <name>FAD</name>
        <dbReference type="ChEBI" id="CHEBI:57692"/>
    </cofactor>
</comment>
<protein>
    <recommendedName>
        <fullName evidence="6">Glycerol-3-phosphate dehydrogenase</fullName>
        <ecNumber evidence="6">1.1.5.3</ecNumber>
    </recommendedName>
</protein>
<evidence type="ECO:0000256" key="5">
    <source>
        <dbReference type="ARBA" id="ARBA00023002"/>
    </source>
</evidence>
<dbReference type="Gene3D" id="3.50.50.60">
    <property type="entry name" value="FAD/NAD(P)-binding domain"/>
    <property type="match status" value="1"/>
</dbReference>
<comment type="caution">
    <text evidence="9">The sequence shown here is derived from an EMBL/GenBank/DDBJ whole genome shotgun (WGS) entry which is preliminary data.</text>
</comment>
<keyword evidence="10" id="KW-1185">Reference proteome</keyword>
<dbReference type="Gene3D" id="1.10.8.870">
    <property type="entry name" value="Alpha-glycerophosphate oxidase, cap domain"/>
    <property type="match status" value="1"/>
</dbReference>
<dbReference type="InterPro" id="IPR031656">
    <property type="entry name" value="DAO_C"/>
</dbReference>
<name>A0A419VZJ0_9EURY</name>
<evidence type="ECO:0000259" key="7">
    <source>
        <dbReference type="Pfam" id="PF01266"/>
    </source>
</evidence>
<keyword evidence="3 6" id="KW-0285">Flavoprotein</keyword>
<dbReference type="PROSITE" id="PS00977">
    <property type="entry name" value="FAD_G3PDH_1"/>
    <property type="match status" value="1"/>
</dbReference>
<dbReference type="SUPFAM" id="SSF51905">
    <property type="entry name" value="FAD/NAD(P)-binding domain"/>
    <property type="match status" value="1"/>
</dbReference>
<dbReference type="GO" id="GO:0046168">
    <property type="term" value="P:glycerol-3-phosphate catabolic process"/>
    <property type="evidence" value="ECO:0007669"/>
    <property type="project" value="TreeGrafter"/>
</dbReference>
<dbReference type="EC" id="1.1.5.3" evidence="6"/>
<dbReference type="InterPro" id="IPR006076">
    <property type="entry name" value="FAD-dep_OxRdtase"/>
</dbReference>
<comment type="catalytic activity">
    <reaction evidence="6">
        <text>a quinone + sn-glycerol 3-phosphate = dihydroxyacetone phosphate + a quinol</text>
        <dbReference type="Rhea" id="RHEA:18977"/>
        <dbReference type="ChEBI" id="CHEBI:24646"/>
        <dbReference type="ChEBI" id="CHEBI:57597"/>
        <dbReference type="ChEBI" id="CHEBI:57642"/>
        <dbReference type="ChEBI" id="CHEBI:132124"/>
        <dbReference type="EC" id="1.1.5.3"/>
    </reaction>
</comment>